<reference evidence="1" key="1">
    <citation type="submission" date="2020-07" db="EMBL/GenBank/DDBJ databases">
        <authorList>
            <person name="Nazaruddin N."/>
        </authorList>
    </citation>
    <scope>NUCLEOTIDE SEQUENCE</scope>
</reference>
<proteinExistence type="predicted"/>
<dbReference type="AlphaFoldDB" id="A0A6V7H1C6"/>
<sequence length="82" mass="9525">NGARNFEARIFFISIERRATKGPAKTITNIATDSCDHHERMPDKILQRQQNEQNLNLKCEKYVCGKCTIENPIIYKQRGETE</sequence>
<organism evidence="1 2">
    <name type="scientific">Heterotrigona itama</name>
    <dbReference type="NCBI Taxonomy" id="395501"/>
    <lineage>
        <taxon>Eukaryota</taxon>
        <taxon>Metazoa</taxon>
        <taxon>Ecdysozoa</taxon>
        <taxon>Arthropoda</taxon>
        <taxon>Hexapoda</taxon>
        <taxon>Insecta</taxon>
        <taxon>Pterygota</taxon>
        <taxon>Neoptera</taxon>
        <taxon>Endopterygota</taxon>
        <taxon>Hymenoptera</taxon>
        <taxon>Apocrita</taxon>
        <taxon>Aculeata</taxon>
        <taxon>Apoidea</taxon>
        <taxon>Anthophila</taxon>
        <taxon>Apidae</taxon>
        <taxon>Heterotrigona</taxon>
    </lineage>
</organism>
<name>A0A6V7H1C6_9HYME</name>
<comment type="caution">
    <text evidence="1">The sequence shown here is derived from an EMBL/GenBank/DDBJ whole genome shotgun (WGS) entry which is preliminary data.</text>
</comment>
<keyword evidence="2" id="KW-1185">Reference proteome</keyword>
<dbReference type="Proteomes" id="UP000752696">
    <property type="component" value="Unassembled WGS sequence"/>
</dbReference>
<protein>
    <submittedName>
        <fullName evidence="1">Uncharacterized protein</fullName>
    </submittedName>
</protein>
<feature type="non-terminal residue" evidence="1">
    <location>
        <position position="1"/>
    </location>
</feature>
<evidence type="ECO:0000313" key="1">
    <source>
        <dbReference type="EMBL" id="CAD1472812.1"/>
    </source>
</evidence>
<accession>A0A6V7H1C6</accession>
<gene>
    <name evidence="1" type="ORF">MHI_LOCUS335977</name>
</gene>
<dbReference type="EMBL" id="CAJDYZ010005824">
    <property type="protein sequence ID" value="CAD1472812.1"/>
    <property type="molecule type" value="Genomic_DNA"/>
</dbReference>
<evidence type="ECO:0000313" key="2">
    <source>
        <dbReference type="Proteomes" id="UP000752696"/>
    </source>
</evidence>